<accession>A0A1X4XY27</accession>
<dbReference type="AlphaFoldDB" id="A0A1X4XY27"/>
<reference evidence="1 2" key="1">
    <citation type="journal article" date="2017" name="Front. Microbiol.">
        <title>Genome Sequence of Desulfurella amilsii Strain TR1 and Comparative Genomics of Desulfurellaceae Family.</title>
        <authorList>
            <person name="Florentino A.P."/>
            <person name="Stams A.J."/>
            <person name="Sanchez-Andrea I."/>
        </authorList>
    </citation>
    <scope>NUCLEOTIDE SEQUENCE [LARGE SCALE GENOMIC DNA]</scope>
    <source>
        <strain evidence="1 2">TR1</strain>
    </source>
</reference>
<proteinExistence type="predicted"/>
<evidence type="ECO:0000313" key="2">
    <source>
        <dbReference type="Proteomes" id="UP000194141"/>
    </source>
</evidence>
<organism evidence="1 2">
    <name type="scientific">Desulfurella amilsii</name>
    <dbReference type="NCBI Taxonomy" id="1562698"/>
    <lineage>
        <taxon>Bacteria</taxon>
        <taxon>Pseudomonadati</taxon>
        <taxon>Campylobacterota</taxon>
        <taxon>Desulfurellia</taxon>
        <taxon>Desulfurellales</taxon>
        <taxon>Desulfurellaceae</taxon>
        <taxon>Desulfurella</taxon>
    </lineage>
</organism>
<evidence type="ECO:0000313" key="1">
    <source>
        <dbReference type="EMBL" id="OSS42437.1"/>
    </source>
</evidence>
<dbReference type="RefSeq" id="WP_086034685.1">
    <property type="nucleotide sequence ID" value="NZ_MDSU01000018.1"/>
</dbReference>
<dbReference type="OrthoDB" id="5520657at2"/>
<gene>
    <name evidence="1" type="ORF">DESAMIL20_1990</name>
</gene>
<sequence>MHTYKVLALLIYRDEKKVATTNIIKAENKSEAKKKMIERYKSSPNLSEILINEETDVIKLL</sequence>
<dbReference type="STRING" id="1562698.DESAMIL20_1990"/>
<comment type="caution">
    <text evidence="1">The sequence shown here is derived from an EMBL/GenBank/DDBJ whole genome shotgun (WGS) entry which is preliminary data.</text>
</comment>
<keyword evidence="2" id="KW-1185">Reference proteome</keyword>
<protein>
    <submittedName>
        <fullName evidence="1">Uncharacterized protein</fullName>
    </submittedName>
</protein>
<dbReference type="Proteomes" id="UP000194141">
    <property type="component" value="Unassembled WGS sequence"/>
</dbReference>
<name>A0A1X4XY27_9BACT</name>
<dbReference type="EMBL" id="MDSU01000018">
    <property type="protein sequence ID" value="OSS42437.1"/>
    <property type="molecule type" value="Genomic_DNA"/>
</dbReference>